<evidence type="ECO:0000313" key="3">
    <source>
        <dbReference type="Proteomes" id="UP000249873"/>
    </source>
</evidence>
<name>A0A2Z4G8N1_9BACT</name>
<evidence type="ECO:0000256" key="1">
    <source>
        <dbReference type="SAM" id="Coils"/>
    </source>
</evidence>
<sequence length="127" mass="14783">MESEKQYYQENAMMFARLEELAGKVDGRIAKVRTYEQKIIGLEFELKKTKEERDELKSRLAFMKKQQATEKQIPNELEGLSAESFTIRNKIAKIVTDIERREVGEEGIRELIQTLIGEIDDCISLLK</sequence>
<dbReference type="KEGG" id="als:DJ013_05085"/>
<gene>
    <name evidence="2" type="ORF">DJ013_05085</name>
</gene>
<keyword evidence="1" id="KW-0175">Coiled coil</keyword>
<proteinExistence type="predicted"/>
<dbReference type="RefSeq" id="WP_111370674.1">
    <property type="nucleotide sequence ID" value="NZ_CP029480.1"/>
</dbReference>
<keyword evidence="3" id="KW-1185">Reference proteome</keyword>
<dbReference type="Proteomes" id="UP000249873">
    <property type="component" value="Chromosome"/>
</dbReference>
<organism evidence="2 3">
    <name type="scientific">Arcticibacterium luteifluviistationis</name>
    <dbReference type="NCBI Taxonomy" id="1784714"/>
    <lineage>
        <taxon>Bacteria</taxon>
        <taxon>Pseudomonadati</taxon>
        <taxon>Bacteroidota</taxon>
        <taxon>Cytophagia</taxon>
        <taxon>Cytophagales</taxon>
        <taxon>Leadbetterellaceae</taxon>
        <taxon>Arcticibacterium</taxon>
    </lineage>
</organism>
<feature type="coiled-coil region" evidence="1">
    <location>
        <begin position="32"/>
        <end position="66"/>
    </location>
</feature>
<dbReference type="EMBL" id="CP029480">
    <property type="protein sequence ID" value="AWV97572.1"/>
    <property type="molecule type" value="Genomic_DNA"/>
</dbReference>
<dbReference type="OrthoDB" id="9925047at2"/>
<reference evidence="2 3" key="1">
    <citation type="submission" date="2018-05" db="EMBL/GenBank/DDBJ databases">
        <title>Complete genome sequence of Arcticibacterium luteifluviistationis SM1504T, a cytophagaceae bacterium isolated from Arctic surface seawater.</title>
        <authorList>
            <person name="Li Y."/>
            <person name="Qin Q.-L."/>
        </authorList>
    </citation>
    <scope>NUCLEOTIDE SEQUENCE [LARGE SCALE GENOMIC DNA]</scope>
    <source>
        <strain evidence="2 3">SM1504</strain>
    </source>
</reference>
<accession>A0A2Z4G8N1</accession>
<protein>
    <submittedName>
        <fullName evidence="2">Uncharacterized protein</fullName>
    </submittedName>
</protein>
<dbReference type="AlphaFoldDB" id="A0A2Z4G8N1"/>
<evidence type="ECO:0000313" key="2">
    <source>
        <dbReference type="EMBL" id="AWV97572.1"/>
    </source>
</evidence>